<evidence type="ECO:0000256" key="1">
    <source>
        <dbReference type="SAM" id="Phobius"/>
    </source>
</evidence>
<organism evidence="2">
    <name type="scientific">Eiseniibacteriota bacterium</name>
    <dbReference type="NCBI Taxonomy" id="2212470"/>
    <lineage>
        <taxon>Bacteria</taxon>
        <taxon>Candidatus Eiseniibacteriota</taxon>
    </lineage>
</organism>
<evidence type="ECO:0008006" key="3">
    <source>
        <dbReference type="Google" id="ProtNLM"/>
    </source>
</evidence>
<feature type="non-terminal residue" evidence="2">
    <location>
        <position position="151"/>
    </location>
</feature>
<sequence length="151" mass="16787">MNRKTFIILLLILLCLANITRWAYRSHVAGERFSAESAAHFRYTRMIASGQKVPRVDVDAQYPEGLRVFEETSIGMEYIYGLAYRLVPGGRIPLDLFVRWFSAFLFTLAGIPLALLSAGLWGRRSCGIVTAAVFAVALPVAGRSSGFDLIR</sequence>
<dbReference type="EMBL" id="DSEC01000353">
    <property type="protein sequence ID" value="HER43805.1"/>
    <property type="molecule type" value="Genomic_DNA"/>
</dbReference>
<keyword evidence="1" id="KW-1133">Transmembrane helix</keyword>
<keyword evidence="1" id="KW-0812">Transmembrane</keyword>
<dbReference type="Proteomes" id="UP000886069">
    <property type="component" value="Unassembled WGS sequence"/>
</dbReference>
<gene>
    <name evidence="2" type="ORF">ENO08_05035</name>
</gene>
<reference evidence="2" key="1">
    <citation type="journal article" date="2020" name="mSystems">
        <title>Genome- and Community-Level Interaction Insights into Carbon Utilization and Element Cycling Functions of Hydrothermarchaeota in Hydrothermal Sediment.</title>
        <authorList>
            <person name="Zhou Z."/>
            <person name="Liu Y."/>
            <person name="Xu W."/>
            <person name="Pan J."/>
            <person name="Luo Z.H."/>
            <person name="Li M."/>
        </authorList>
    </citation>
    <scope>NUCLEOTIDE SEQUENCE [LARGE SCALE GENOMIC DNA]</scope>
    <source>
        <strain evidence="2">SpSt-1233</strain>
    </source>
</reference>
<proteinExistence type="predicted"/>
<keyword evidence="1" id="KW-0472">Membrane</keyword>
<comment type="caution">
    <text evidence="2">The sequence shown here is derived from an EMBL/GenBank/DDBJ whole genome shotgun (WGS) entry which is preliminary data.</text>
</comment>
<protein>
    <recommendedName>
        <fullName evidence="3">Glycosyltransferase RgtA/B/C/D-like domain-containing protein</fullName>
    </recommendedName>
</protein>
<feature type="transmembrane region" description="Helical" evidence="1">
    <location>
        <begin position="97"/>
        <end position="118"/>
    </location>
</feature>
<name>A0A7V2F3D8_UNCEI</name>
<evidence type="ECO:0000313" key="2">
    <source>
        <dbReference type="EMBL" id="HER43805.1"/>
    </source>
</evidence>
<accession>A0A7V2F3D8</accession>
<dbReference type="AlphaFoldDB" id="A0A7V2F3D8"/>
<feature type="transmembrane region" description="Helical" evidence="1">
    <location>
        <begin position="125"/>
        <end position="142"/>
    </location>
</feature>